<comment type="caution">
    <text evidence="1">The sequence shown here is derived from an EMBL/GenBank/DDBJ whole genome shotgun (WGS) entry which is preliminary data.</text>
</comment>
<reference evidence="1 2" key="1">
    <citation type="journal article" date="2020" name="Cell">
        <title>Large-Scale Comparative Analyses of Tick Genomes Elucidate Their Genetic Diversity and Vector Capacities.</title>
        <authorList>
            <consortium name="Tick Genome and Microbiome Consortium (TIGMIC)"/>
            <person name="Jia N."/>
            <person name="Wang J."/>
            <person name="Shi W."/>
            <person name="Du L."/>
            <person name="Sun Y."/>
            <person name="Zhan W."/>
            <person name="Jiang J.F."/>
            <person name="Wang Q."/>
            <person name="Zhang B."/>
            <person name="Ji P."/>
            <person name="Bell-Sakyi L."/>
            <person name="Cui X.M."/>
            <person name="Yuan T.T."/>
            <person name="Jiang B.G."/>
            <person name="Yang W.F."/>
            <person name="Lam T.T."/>
            <person name="Chang Q.C."/>
            <person name="Ding S.J."/>
            <person name="Wang X.J."/>
            <person name="Zhu J.G."/>
            <person name="Ruan X.D."/>
            <person name="Zhao L."/>
            <person name="Wei J.T."/>
            <person name="Ye R.Z."/>
            <person name="Que T.C."/>
            <person name="Du C.H."/>
            <person name="Zhou Y.H."/>
            <person name="Cheng J.X."/>
            <person name="Dai P.F."/>
            <person name="Guo W.B."/>
            <person name="Han X.H."/>
            <person name="Huang E.J."/>
            <person name="Li L.F."/>
            <person name="Wei W."/>
            <person name="Gao Y.C."/>
            <person name="Liu J.Z."/>
            <person name="Shao H.Z."/>
            <person name="Wang X."/>
            <person name="Wang C.C."/>
            <person name="Yang T.C."/>
            <person name="Huo Q.B."/>
            <person name="Li W."/>
            <person name="Chen H.Y."/>
            <person name="Chen S.E."/>
            <person name="Zhou L.G."/>
            <person name="Ni X.B."/>
            <person name="Tian J.H."/>
            <person name="Sheng Y."/>
            <person name="Liu T."/>
            <person name="Pan Y.S."/>
            <person name="Xia L.Y."/>
            <person name="Li J."/>
            <person name="Zhao F."/>
            <person name="Cao W.C."/>
        </authorList>
    </citation>
    <scope>NUCLEOTIDE SEQUENCE [LARGE SCALE GENOMIC DNA]</scope>
    <source>
        <strain evidence="1">Iper-2018</strain>
    </source>
</reference>
<protein>
    <submittedName>
        <fullName evidence="1">Uncharacterized protein</fullName>
    </submittedName>
</protein>
<proteinExistence type="predicted"/>
<evidence type="ECO:0000313" key="1">
    <source>
        <dbReference type="EMBL" id="KAG0428645.1"/>
    </source>
</evidence>
<sequence>MTQICSLTATGSSRTRNETVMSEDPPTSSSETYLDSLVSNGTSSSSPKTDAHGKLRRDGTDGKTDRTVLSTEDLDILLKDCSPIKSADEKSSCEYNPSTSSTPCLDAMSNDDSGSSRDEFLEGPKLAKDLGDTISTTSDVIVINFAEDTTTLKEHLDGIVADYKSKAGIDTADSGGNDLNVLKSYAGSSLTESNAPVLKPADVSLVTYVVRRVAAHATSTSSRDEKVVHTSQLKLFRPPYMDPALFPLEGSSPVTSQPDGTSDREAFARTVLSPTPHIPSGEEEPPSFSSSLQDHIQQPRWIDDHEE</sequence>
<evidence type="ECO:0000313" key="2">
    <source>
        <dbReference type="Proteomes" id="UP000805193"/>
    </source>
</evidence>
<organism evidence="1 2">
    <name type="scientific">Ixodes persulcatus</name>
    <name type="common">Taiga tick</name>
    <dbReference type="NCBI Taxonomy" id="34615"/>
    <lineage>
        <taxon>Eukaryota</taxon>
        <taxon>Metazoa</taxon>
        <taxon>Ecdysozoa</taxon>
        <taxon>Arthropoda</taxon>
        <taxon>Chelicerata</taxon>
        <taxon>Arachnida</taxon>
        <taxon>Acari</taxon>
        <taxon>Parasitiformes</taxon>
        <taxon>Ixodida</taxon>
        <taxon>Ixodoidea</taxon>
        <taxon>Ixodidae</taxon>
        <taxon>Ixodinae</taxon>
        <taxon>Ixodes</taxon>
    </lineage>
</organism>
<accession>A0AC60Q4E9</accession>
<name>A0AC60Q4E9_IXOPE</name>
<dbReference type="Proteomes" id="UP000805193">
    <property type="component" value="Unassembled WGS sequence"/>
</dbReference>
<dbReference type="EMBL" id="JABSTQ010009499">
    <property type="protein sequence ID" value="KAG0428645.1"/>
    <property type="molecule type" value="Genomic_DNA"/>
</dbReference>
<gene>
    <name evidence="1" type="ORF">HPB47_024369</name>
</gene>
<keyword evidence="2" id="KW-1185">Reference proteome</keyword>